<sequence>MDLEITAIRIETFAPYGEIVPAGSVEEHLMDARIYARLRPGGAPCPPRLRRQTARPPQLPFALHCLQRYRTTRCLCLPDPGSQQLIVVARADRFRPRDIRAFEFGGHLALNLREDVWFGAFTPLGTAAGATIIEASAAPVETLVLATPLRITSGTRQRVPEPKAPIRSHGIYG</sequence>
<dbReference type="InterPro" id="IPR024060">
    <property type="entry name" value="Ureidoglycolate_lyase_dom_sf"/>
</dbReference>
<evidence type="ECO:0000256" key="3">
    <source>
        <dbReference type="ARBA" id="ARBA00023239"/>
    </source>
</evidence>
<dbReference type="InterPro" id="IPR011051">
    <property type="entry name" value="RmlC_Cupin_sf"/>
</dbReference>
<reference evidence="5 6" key="1">
    <citation type="submission" date="2020-08" db="EMBL/GenBank/DDBJ databases">
        <title>Genomic Encyclopedia of Type Strains, Phase III (KMG-III): the genomes of soil and plant-associated and newly described type strains.</title>
        <authorList>
            <person name="Whitman W."/>
        </authorList>
    </citation>
    <scope>NUCLEOTIDE SEQUENCE [LARGE SCALE GENOMIC DNA]</scope>
    <source>
        <strain evidence="5 6">CECT 8572</strain>
    </source>
</reference>
<accession>A0ABR6HMQ4</accession>
<organism evidence="5 6">
    <name type="scientific">Limimaricola variabilis</name>
    <dbReference type="NCBI Taxonomy" id="1492771"/>
    <lineage>
        <taxon>Bacteria</taxon>
        <taxon>Pseudomonadati</taxon>
        <taxon>Pseudomonadota</taxon>
        <taxon>Alphaproteobacteria</taxon>
        <taxon>Rhodobacterales</taxon>
        <taxon>Paracoccaceae</taxon>
        <taxon>Limimaricola</taxon>
    </lineage>
</organism>
<comment type="subunit">
    <text evidence="1">Homodimer.</text>
</comment>
<dbReference type="InterPro" id="IPR007247">
    <property type="entry name" value="Ureidogly_lyase"/>
</dbReference>
<dbReference type="GO" id="GO:0016787">
    <property type="term" value="F:hydrolase activity"/>
    <property type="evidence" value="ECO:0007669"/>
    <property type="project" value="UniProtKB-KW"/>
</dbReference>
<dbReference type="Proteomes" id="UP000576152">
    <property type="component" value="Unassembled WGS sequence"/>
</dbReference>
<dbReference type="Gene3D" id="2.60.120.480">
    <property type="entry name" value="Ureidoglycolate hydrolase"/>
    <property type="match status" value="1"/>
</dbReference>
<keyword evidence="3" id="KW-0456">Lyase</keyword>
<protein>
    <submittedName>
        <fullName evidence="5">Ureidoglycolate hydrolase</fullName>
    </submittedName>
</protein>
<keyword evidence="6" id="KW-1185">Reference proteome</keyword>
<keyword evidence="2" id="KW-0659">Purine metabolism</keyword>
<comment type="catalytic activity">
    <reaction evidence="4">
        <text>(S)-ureidoglycolate = urea + glyoxylate</text>
        <dbReference type="Rhea" id="RHEA:11304"/>
        <dbReference type="ChEBI" id="CHEBI:16199"/>
        <dbReference type="ChEBI" id="CHEBI:36655"/>
        <dbReference type="ChEBI" id="CHEBI:57296"/>
        <dbReference type="EC" id="4.3.2.3"/>
    </reaction>
</comment>
<evidence type="ECO:0000313" key="5">
    <source>
        <dbReference type="EMBL" id="MBB3711850.1"/>
    </source>
</evidence>
<evidence type="ECO:0000256" key="1">
    <source>
        <dbReference type="ARBA" id="ARBA00011738"/>
    </source>
</evidence>
<dbReference type="EMBL" id="JACIBX010000004">
    <property type="protein sequence ID" value="MBB3711850.1"/>
    <property type="molecule type" value="Genomic_DNA"/>
</dbReference>
<evidence type="ECO:0000313" key="6">
    <source>
        <dbReference type="Proteomes" id="UP000576152"/>
    </source>
</evidence>
<evidence type="ECO:0000256" key="4">
    <source>
        <dbReference type="ARBA" id="ARBA00047684"/>
    </source>
</evidence>
<gene>
    <name evidence="5" type="ORF">FHS00_001426</name>
</gene>
<dbReference type="Pfam" id="PF04115">
    <property type="entry name" value="Ureidogly_lyase"/>
    <property type="match status" value="1"/>
</dbReference>
<dbReference type="RefSeq" id="WP_183471283.1">
    <property type="nucleotide sequence ID" value="NZ_JACIBX010000004.1"/>
</dbReference>
<dbReference type="SUPFAM" id="SSF51182">
    <property type="entry name" value="RmlC-like cupins"/>
    <property type="match status" value="1"/>
</dbReference>
<name>A0ABR6HMQ4_9RHOB</name>
<evidence type="ECO:0000256" key="2">
    <source>
        <dbReference type="ARBA" id="ARBA00022631"/>
    </source>
</evidence>
<proteinExistence type="predicted"/>
<keyword evidence="5" id="KW-0378">Hydrolase</keyword>
<comment type="caution">
    <text evidence="5">The sequence shown here is derived from an EMBL/GenBank/DDBJ whole genome shotgun (WGS) entry which is preliminary data.</text>
</comment>